<evidence type="ECO:0000313" key="4">
    <source>
        <dbReference type="EMBL" id="MEN3535384.1"/>
    </source>
</evidence>
<accession>A0ABV0AJ81</accession>
<organism evidence="4 5">
    <name type="scientific">Microbispora maris</name>
    <dbReference type="NCBI Taxonomy" id="3144104"/>
    <lineage>
        <taxon>Bacteria</taxon>
        <taxon>Bacillati</taxon>
        <taxon>Actinomycetota</taxon>
        <taxon>Actinomycetes</taxon>
        <taxon>Streptosporangiales</taxon>
        <taxon>Streptosporangiaceae</taxon>
        <taxon>Microbispora</taxon>
    </lineage>
</organism>
<keyword evidence="2" id="KW-0472">Membrane</keyword>
<feature type="transmembrane region" description="Helical" evidence="2">
    <location>
        <begin position="127"/>
        <end position="151"/>
    </location>
</feature>
<name>A0ABV0AJ81_9ACTN</name>
<feature type="region of interest" description="Disordered" evidence="1">
    <location>
        <begin position="35"/>
        <end position="55"/>
    </location>
</feature>
<dbReference type="RefSeq" id="WP_346225440.1">
    <property type="nucleotide sequence ID" value="NZ_JBDJAW010000006.1"/>
</dbReference>
<protein>
    <submittedName>
        <fullName evidence="4">TadE/TadG family type IV pilus assembly protein</fullName>
    </submittedName>
</protein>
<dbReference type="Proteomes" id="UP001447516">
    <property type="component" value="Unassembled WGS sequence"/>
</dbReference>
<dbReference type="InterPro" id="IPR012495">
    <property type="entry name" value="TadE-like_dom"/>
</dbReference>
<evidence type="ECO:0000259" key="3">
    <source>
        <dbReference type="Pfam" id="PF07811"/>
    </source>
</evidence>
<evidence type="ECO:0000256" key="1">
    <source>
        <dbReference type="SAM" id="MobiDB-lite"/>
    </source>
</evidence>
<feature type="region of interest" description="Disordered" evidence="1">
    <location>
        <begin position="100"/>
        <end position="120"/>
    </location>
</feature>
<evidence type="ECO:0000313" key="5">
    <source>
        <dbReference type="Proteomes" id="UP001447516"/>
    </source>
</evidence>
<keyword evidence="2" id="KW-1133">Transmembrane helix</keyword>
<keyword evidence="2" id="KW-0812">Transmembrane</keyword>
<gene>
    <name evidence="4" type="ORF">AAH991_09770</name>
</gene>
<keyword evidence="5" id="KW-1185">Reference proteome</keyword>
<dbReference type="Pfam" id="PF07811">
    <property type="entry name" value="TadE"/>
    <property type="match status" value="1"/>
</dbReference>
<dbReference type="EMBL" id="JBDJAW010000006">
    <property type="protein sequence ID" value="MEN3535384.1"/>
    <property type="molecule type" value="Genomic_DNA"/>
</dbReference>
<proteinExistence type="predicted"/>
<reference evidence="4 5" key="1">
    <citation type="submission" date="2024-05" db="EMBL/GenBank/DDBJ databases">
        <title>Microbispora sp.ZYX-F-249.</title>
        <authorList>
            <person name="Xie H."/>
        </authorList>
    </citation>
    <scope>NUCLEOTIDE SEQUENCE [LARGE SCALE GENOMIC DNA]</scope>
    <source>
        <strain evidence="4 5">ZYX-F-249</strain>
    </source>
</reference>
<sequence>MTNARAATLVRCAEGRMPVVGAATVVHDARAGATADAARAPYGSRPRRAEASVRAGASERYAGSVRAGASERYAGSVRAGASERYAGSVRAGASERLAGSVRAGASGRGERGGSASGRPRSERGATVIELAILMPVVLAVVLLIVQVTLWFHGRQVADAAAREGARIARAGGSDGWQEAAEGKARQIVQAIGPQLLKNAQAKAWEQGDQRGVEITGSAVQVVPLLPEMTFTITSRFGGPIECFRPDDGSDGCE</sequence>
<comment type="caution">
    <text evidence="4">The sequence shown here is derived from an EMBL/GenBank/DDBJ whole genome shotgun (WGS) entry which is preliminary data.</text>
</comment>
<feature type="domain" description="TadE-like" evidence="3">
    <location>
        <begin position="124"/>
        <end position="166"/>
    </location>
</feature>
<evidence type="ECO:0000256" key="2">
    <source>
        <dbReference type="SAM" id="Phobius"/>
    </source>
</evidence>